<dbReference type="InterPro" id="IPR029058">
    <property type="entry name" value="AB_hydrolase_fold"/>
</dbReference>
<accession>A0ABM5TGE7</accession>
<proteinExistence type="predicted"/>
<evidence type="ECO:0000259" key="1">
    <source>
        <dbReference type="Pfam" id="PF12697"/>
    </source>
</evidence>
<protein>
    <submittedName>
        <fullName evidence="2">Alpha/beta hydrolase</fullName>
    </submittedName>
</protein>
<dbReference type="InterPro" id="IPR000073">
    <property type="entry name" value="AB_hydrolase_1"/>
</dbReference>
<keyword evidence="2" id="KW-0378">Hydrolase</keyword>
<keyword evidence="3" id="KW-1185">Reference proteome</keyword>
<dbReference type="Gene3D" id="3.40.50.1820">
    <property type="entry name" value="alpha/beta hydrolase"/>
    <property type="match status" value="1"/>
</dbReference>
<sequence>MTMSPKSLVLIHGLWLSPHSWQPWIDRYTAQGHTVHAPAWPGISELHEPLDHDRAPAGLGVAEIADHYERFLRTLDEPPVIIGHSFGGLVTQILLDRGLGAAGVALHPAPAKGVLRLPLTTLLAARPVLGNPANLRRTVELTDRQFRYAFANTVSEEQAAAERARWSVPGVGRPLFQAGFANFTPAGRAATAVRFDNSDRAPLLLVGGTADHIVPAAVVRETHRRYRRSTALTEYKEYAGRDHGTAFHEGWESVADDVLDWALQARGPAHTY</sequence>
<feature type="domain" description="AB hydrolase-1" evidence="1">
    <location>
        <begin position="8"/>
        <end position="255"/>
    </location>
</feature>
<dbReference type="PANTHER" id="PTHR43194">
    <property type="entry name" value="HYDROLASE ALPHA/BETA FOLD FAMILY"/>
    <property type="match status" value="1"/>
</dbReference>
<reference evidence="2 3" key="1">
    <citation type="journal article" date="2015" name="ISME J.">
        <title>Draft Genome Sequence of Streptomyces incarnatus NRRL8089, which Produces the Nucleoside Antibiotic Sinefungin.</title>
        <authorList>
            <person name="Oshima K."/>
            <person name="Hattori M."/>
            <person name="Shimizu H."/>
            <person name="Fukuda K."/>
            <person name="Nemoto M."/>
            <person name="Inagaki K."/>
            <person name="Tamura T."/>
        </authorList>
    </citation>
    <scope>NUCLEOTIDE SEQUENCE [LARGE SCALE GENOMIC DNA]</scope>
    <source>
        <strain evidence="2 3">NRRL 8089</strain>
    </source>
</reference>
<evidence type="ECO:0000313" key="2">
    <source>
        <dbReference type="EMBL" id="AKJ09902.1"/>
    </source>
</evidence>
<dbReference type="EMBL" id="CP011497">
    <property type="protein sequence ID" value="AKJ09902.1"/>
    <property type="molecule type" value="Genomic_DNA"/>
</dbReference>
<evidence type="ECO:0000313" key="3">
    <source>
        <dbReference type="Proteomes" id="UP000035366"/>
    </source>
</evidence>
<gene>
    <name evidence="2" type="ORF">ABB07_07665</name>
</gene>
<dbReference type="InterPro" id="IPR050228">
    <property type="entry name" value="Carboxylesterase_BioH"/>
</dbReference>
<organism evidence="2 3">
    <name type="scientific">Streptomyces incarnatus</name>
    <dbReference type="NCBI Taxonomy" id="665007"/>
    <lineage>
        <taxon>Bacteria</taxon>
        <taxon>Bacillati</taxon>
        <taxon>Actinomycetota</taxon>
        <taxon>Actinomycetes</taxon>
        <taxon>Kitasatosporales</taxon>
        <taxon>Streptomycetaceae</taxon>
        <taxon>Streptomyces</taxon>
    </lineage>
</organism>
<dbReference type="GO" id="GO:0016787">
    <property type="term" value="F:hydrolase activity"/>
    <property type="evidence" value="ECO:0007669"/>
    <property type="project" value="UniProtKB-KW"/>
</dbReference>
<dbReference type="SUPFAM" id="SSF53474">
    <property type="entry name" value="alpha/beta-Hydrolases"/>
    <property type="match status" value="1"/>
</dbReference>
<dbReference type="Pfam" id="PF12697">
    <property type="entry name" value="Abhydrolase_6"/>
    <property type="match status" value="1"/>
</dbReference>
<dbReference type="Proteomes" id="UP000035366">
    <property type="component" value="Chromosome"/>
</dbReference>
<dbReference type="PANTHER" id="PTHR43194:SF2">
    <property type="entry name" value="PEROXISOMAL MEMBRANE PROTEIN LPX1"/>
    <property type="match status" value="1"/>
</dbReference>
<name>A0ABM5TGE7_9ACTN</name>